<dbReference type="Pfam" id="PF14368">
    <property type="entry name" value="LTP_2"/>
    <property type="match status" value="1"/>
</dbReference>
<dbReference type="InterPro" id="IPR036312">
    <property type="entry name" value="Bifun_inhib/LTP/seed_sf"/>
</dbReference>
<evidence type="ECO:0000259" key="2">
    <source>
        <dbReference type="SMART" id="SM00499"/>
    </source>
</evidence>
<dbReference type="Proteomes" id="UP001055439">
    <property type="component" value="Chromosome 8"/>
</dbReference>
<accession>A0A9E7L8L9</accession>
<dbReference type="PANTHER" id="PTHR46995">
    <property type="entry name" value="OS09G0508200 PROTEIN"/>
    <property type="match status" value="1"/>
</dbReference>
<feature type="signal peptide" evidence="1">
    <location>
        <begin position="1"/>
        <end position="19"/>
    </location>
</feature>
<name>A0A9E7L8L9_9LILI</name>
<gene>
    <name evidence="3" type="ORF">MUK42_26280</name>
</gene>
<dbReference type="SMART" id="SM00499">
    <property type="entry name" value="AAI"/>
    <property type="match status" value="1"/>
</dbReference>
<evidence type="ECO:0000313" key="3">
    <source>
        <dbReference type="EMBL" id="URE41975.1"/>
    </source>
</evidence>
<dbReference type="Pfam" id="PF01190">
    <property type="entry name" value="Pollen_Ole_e_1"/>
    <property type="match status" value="1"/>
</dbReference>
<sequence>MNPATLLLLIAALCTDSLAAEAPPRRIPHITVLGAVYCDACAYNNFSKTSYFLRGAEVQIDCKFVANATSREEMSITADRTTDGFGVYRLEIPPVDGFECREGREIKSMCRASLGRSSSRRCDVAGFRSSTAHVAVKDRDSNVCYFNLNALSYRPARRNVPRCGAKDTAMSSFATPSLIFWPILPPFGIPWPALPFPFSPLPFLIPPSLPFPFPHISLPDPSSLPFPIPSWLLPFLKPQQHLLETFLEVDAIASFFFFSLRHTTLAVFPHIRHRLGIKSLAQRLINIPPPNPPTHLYMSISSSPVAISHPKVMAGSNSSSLLSCLFLLLLLSCMLGPSASDDSLQEKCASDITKLISCQDYASGGKEEPTSDCCSSVKDIRDSQPVCLCYVIQQTHSGSSAFKSLGLKVVRLVQLPSACKLANSSVSYCPKLLNLSPSSPDYSIFTNITAANTTSSESADAAPSKAFIHSTAIRTRFYTLTEYVFMF</sequence>
<dbReference type="OrthoDB" id="1588785at2759"/>
<keyword evidence="4" id="KW-1185">Reference proteome</keyword>
<evidence type="ECO:0000313" key="4">
    <source>
        <dbReference type="Proteomes" id="UP001055439"/>
    </source>
</evidence>
<feature type="domain" description="Bifunctional inhibitor/plant lipid transfer protein/seed storage helical" evidence="2">
    <location>
        <begin position="348"/>
        <end position="429"/>
    </location>
</feature>
<protein>
    <submittedName>
        <fullName evidence="3">Pollen proteins Ole e I like</fullName>
    </submittedName>
</protein>
<dbReference type="Gene3D" id="1.10.110.10">
    <property type="entry name" value="Plant lipid-transfer and hydrophobic proteins"/>
    <property type="match status" value="1"/>
</dbReference>
<reference evidence="3" key="1">
    <citation type="submission" date="2022-05" db="EMBL/GenBank/DDBJ databases">
        <title>The Musa troglodytarum L. genome provides insights into the mechanism of non-climacteric behaviour and enrichment of carotenoids.</title>
        <authorList>
            <person name="Wang J."/>
        </authorList>
    </citation>
    <scope>NUCLEOTIDE SEQUENCE</scope>
    <source>
        <tissue evidence="3">Leaf</tissue>
    </source>
</reference>
<dbReference type="EMBL" id="CP097510">
    <property type="protein sequence ID" value="URE41975.1"/>
    <property type="molecule type" value="Genomic_DNA"/>
</dbReference>
<evidence type="ECO:0000256" key="1">
    <source>
        <dbReference type="SAM" id="SignalP"/>
    </source>
</evidence>
<feature type="chain" id="PRO_5038921959" evidence="1">
    <location>
        <begin position="20"/>
        <end position="487"/>
    </location>
</feature>
<dbReference type="SUPFAM" id="SSF47699">
    <property type="entry name" value="Bifunctional inhibitor/lipid-transfer protein/seed storage 2S albumin"/>
    <property type="match status" value="1"/>
</dbReference>
<organism evidence="3 4">
    <name type="scientific">Musa troglodytarum</name>
    <name type="common">fe'i banana</name>
    <dbReference type="NCBI Taxonomy" id="320322"/>
    <lineage>
        <taxon>Eukaryota</taxon>
        <taxon>Viridiplantae</taxon>
        <taxon>Streptophyta</taxon>
        <taxon>Embryophyta</taxon>
        <taxon>Tracheophyta</taxon>
        <taxon>Spermatophyta</taxon>
        <taxon>Magnoliopsida</taxon>
        <taxon>Liliopsida</taxon>
        <taxon>Zingiberales</taxon>
        <taxon>Musaceae</taxon>
        <taxon>Musa</taxon>
    </lineage>
</organism>
<dbReference type="AlphaFoldDB" id="A0A9E7L8L9"/>
<proteinExistence type="predicted"/>
<keyword evidence="1" id="KW-0732">Signal</keyword>
<dbReference type="CDD" id="cd00010">
    <property type="entry name" value="AAI_LTSS"/>
    <property type="match status" value="1"/>
</dbReference>
<dbReference type="PANTHER" id="PTHR46995:SF6">
    <property type="entry name" value="POLLEN OLE E 1 ALLERGEN AND EXTENSIN FAMILY PROTEIN"/>
    <property type="match status" value="1"/>
</dbReference>
<dbReference type="InterPro" id="IPR016140">
    <property type="entry name" value="Bifunc_inhib/LTP/seed_store"/>
</dbReference>